<evidence type="ECO:0000313" key="3">
    <source>
        <dbReference type="Proteomes" id="UP001499863"/>
    </source>
</evidence>
<name>A0ABN1Y4K3_9ACTN</name>
<dbReference type="PANTHER" id="PTHR35400">
    <property type="entry name" value="SLR1083 PROTEIN"/>
    <property type="match status" value="1"/>
</dbReference>
<keyword evidence="3" id="KW-1185">Reference proteome</keyword>
<dbReference type="InterPro" id="IPR011335">
    <property type="entry name" value="Restrct_endonuc-II-like"/>
</dbReference>
<evidence type="ECO:0000313" key="2">
    <source>
        <dbReference type="EMBL" id="GAA1396060.1"/>
    </source>
</evidence>
<dbReference type="InterPro" id="IPR012296">
    <property type="entry name" value="Nuclease_put_TT1808"/>
</dbReference>
<dbReference type="Gene3D" id="3.90.1570.10">
    <property type="entry name" value="tt1808, chain A"/>
    <property type="match status" value="1"/>
</dbReference>
<dbReference type="Proteomes" id="UP001499863">
    <property type="component" value="Unassembled WGS sequence"/>
</dbReference>
<gene>
    <name evidence="2" type="ORF">GCM10009639_31820</name>
</gene>
<dbReference type="Pfam" id="PF05685">
    <property type="entry name" value="Uma2"/>
    <property type="match status" value="1"/>
</dbReference>
<feature type="domain" description="Putative restriction endonuclease" evidence="1">
    <location>
        <begin position="53"/>
        <end position="213"/>
    </location>
</feature>
<protein>
    <submittedName>
        <fullName evidence="2">Uma2 family endonuclease</fullName>
    </submittedName>
</protein>
<keyword evidence="2" id="KW-0540">Nuclease</keyword>
<keyword evidence="2" id="KW-0378">Hydrolase</keyword>
<proteinExistence type="predicted"/>
<reference evidence="2 3" key="1">
    <citation type="journal article" date="2019" name="Int. J. Syst. Evol. Microbiol.">
        <title>The Global Catalogue of Microorganisms (GCM) 10K type strain sequencing project: providing services to taxonomists for standard genome sequencing and annotation.</title>
        <authorList>
            <consortium name="The Broad Institute Genomics Platform"/>
            <consortium name="The Broad Institute Genome Sequencing Center for Infectious Disease"/>
            <person name="Wu L."/>
            <person name="Ma J."/>
        </authorList>
    </citation>
    <scope>NUCLEOTIDE SEQUENCE [LARGE SCALE GENOMIC DNA]</scope>
    <source>
        <strain evidence="2 3">JCM 12393</strain>
    </source>
</reference>
<dbReference type="GO" id="GO:0004519">
    <property type="term" value="F:endonuclease activity"/>
    <property type="evidence" value="ECO:0007669"/>
    <property type="project" value="UniProtKB-KW"/>
</dbReference>
<keyword evidence="2" id="KW-0255">Endonuclease</keyword>
<comment type="caution">
    <text evidence="2">The sequence shown here is derived from an EMBL/GenBank/DDBJ whole genome shotgun (WGS) entry which is preliminary data.</text>
</comment>
<dbReference type="CDD" id="cd06260">
    <property type="entry name" value="DUF820-like"/>
    <property type="match status" value="1"/>
</dbReference>
<organism evidence="2 3">
    <name type="scientific">Kitasatospora putterlickiae</name>
    <dbReference type="NCBI Taxonomy" id="221725"/>
    <lineage>
        <taxon>Bacteria</taxon>
        <taxon>Bacillati</taxon>
        <taxon>Actinomycetota</taxon>
        <taxon>Actinomycetes</taxon>
        <taxon>Kitasatosporales</taxon>
        <taxon>Streptomycetaceae</taxon>
        <taxon>Kitasatospora</taxon>
    </lineage>
</organism>
<dbReference type="SUPFAM" id="SSF52980">
    <property type="entry name" value="Restriction endonuclease-like"/>
    <property type="match status" value="1"/>
</dbReference>
<accession>A0ABN1Y4K3</accession>
<dbReference type="PANTHER" id="PTHR35400:SF3">
    <property type="entry name" value="SLL1072 PROTEIN"/>
    <property type="match status" value="1"/>
</dbReference>
<evidence type="ECO:0000259" key="1">
    <source>
        <dbReference type="Pfam" id="PF05685"/>
    </source>
</evidence>
<dbReference type="InterPro" id="IPR008538">
    <property type="entry name" value="Uma2"/>
</dbReference>
<dbReference type="EMBL" id="BAAAKJ010000169">
    <property type="protein sequence ID" value="GAA1396060.1"/>
    <property type="molecule type" value="Genomic_DNA"/>
</dbReference>
<sequence length="232" mass="25938">MSELADWMYPPAPPPGPGVLMNPDARCGVATVEPMSELPEWMYPPRIEGWFAEDLDRLPQAPSHTELIDGALVFMMSPQRSWHSRAVTGLTAVLEDLVPDGFLAEREMTIRLDGRNRPEPDVVVVGVEYDQDRTYFDASDVTLVVEVVSPESAHRDRVVKLRKYAEAGIPHYWLIEEEDGLPVVHAYELDANVSAYAPAGIFRKRLERPVPFPVDIDLDALVPAPRAKRAAD</sequence>